<dbReference type="EMBL" id="CP104558">
    <property type="protein sequence ID" value="UXH43037.1"/>
    <property type="molecule type" value="Genomic_DNA"/>
</dbReference>
<keyword evidence="2" id="KW-1185">Reference proteome</keyword>
<proteinExistence type="predicted"/>
<protein>
    <submittedName>
        <fullName evidence="1">VOC family protein</fullName>
    </submittedName>
</protein>
<evidence type="ECO:0000313" key="1">
    <source>
        <dbReference type="EMBL" id="UXH43037.1"/>
    </source>
</evidence>
<organism evidence="1 2">
    <name type="scientific">Rossellomorea vietnamensis</name>
    <dbReference type="NCBI Taxonomy" id="218284"/>
    <lineage>
        <taxon>Bacteria</taxon>
        <taxon>Bacillati</taxon>
        <taxon>Bacillota</taxon>
        <taxon>Bacilli</taxon>
        <taxon>Bacillales</taxon>
        <taxon>Bacillaceae</taxon>
        <taxon>Rossellomorea</taxon>
    </lineage>
</organism>
<reference evidence="1" key="1">
    <citation type="submission" date="2022-09" db="EMBL/GenBank/DDBJ databases">
        <title>Complete genome sequence of Rossellomorea vietnamensis strain RL-WG62, a newly isolated PGPR with the potential for plant salinity stress alleviation.</title>
        <authorList>
            <person name="Ren L."/>
            <person name="Wang G."/>
            <person name="Hu H."/>
        </authorList>
    </citation>
    <scope>NUCLEOTIDE SEQUENCE</scope>
    <source>
        <strain evidence="1">RL-WG62</strain>
    </source>
</reference>
<evidence type="ECO:0000313" key="2">
    <source>
        <dbReference type="Proteomes" id="UP001064027"/>
    </source>
</evidence>
<gene>
    <name evidence="1" type="ORF">N5C46_15235</name>
</gene>
<name>A0ACD4C3Q6_9BACI</name>
<dbReference type="Proteomes" id="UP001064027">
    <property type="component" value="Chromosome"/>
</dbReference>
<sequence>MRLHHIGMNVKSLERSKEFYQSHFGFAEEMVFNWGSENILFLKKGDCRLELIEESGDGEGSACAFLHLALEADDLVKEVGFVKEKGLMPVEGPLLLENGWKVAFFLGPDGEIIELIEE</sequence>
<accession>A0ACD4C3Q6</accession>